<sequence>MEPTTEELKELAKQTLTEEDVAKVLITDKIRKQYKIMKALVSNPRATLQQIKKETGIPSATIHDLLRDIKKRFEMRMVFIPKNNQRLNKKL</sequence>
<gene>
    <name evidence="1" type="ORF">S01H1_49026</name>
</gene>
<evidence type="ECO:0000313" key="1">
    <source>
        <dbReference type="EMBL" id="GAG18929.1"/>
    </source>
</evidence>
<proteinExistence type="predicted"/>
<evidence type="ECO:0008006" key="2">
    <source>
        <dbReference type="Google" id="ProtNLM"/>
    </source>
</evidence>
<protein>
    <recommendedName>
        <fullName evidence="2">HTH iclR-type domain-containing protein</fullName>
    </recommendedName>
</protein>
<accession>X0VKW1</accession>
<organism evidence="1">
    <name type="scientific">marine sediment metagenome</name>
    <dbReference type="NCBI Taxonomy" id="412755"/>
    <lineage>
        <taxon>unclassified sequences</taxon>
        <taxon>metagenomes</taxon>
        <taxon>ecological metagenomes</taxon>
    </lineage>
</organism>
<comment type="caution">
    <text evidence="1">The sequence shown here is derived from an EMBL/GenBank/DDBJ whole genome shotgun (WGS) entry which is preliminary data.</text>
</comment>
<dbReference type="EMBL" id="BARS01031508">
    <property type="protein sequence ID" value="GAG18929.1"/>
    <property type="molecule type" value="Genomic_DNA"/>
</dbReference>
<reference evidence="1" key="1">
    <citation type="journal article" date="2014" name="Front. Microbiol.">
        <title>High frequency of phylogenetically diverse reductive dehalogenase-homologous genes in deep subseafloor sedimentary metagenomes.</title>
        <authorList>
            <person name="Kawai M."/>
            <person name="Futagami T."/>
            <person name="Toyoda A."/>
            <person name="Takaki Y."/>
            <person name="Nishi S."/>
            <person name="Hori S."/>
            <person name="Arai W."/>
            <person name="Tsubouchi T."/>
            <person name="Morono Y."/>
            <person name="Uchiyama I."/>
            <person name="Ito T."/>
            <person name="Fujiyama A."/>
            <person name="Inagaki F."/>
            <person name="Takami H."/>
        </authorList>
    </citation>
    <scope>NUCLEOTIDE SEQUENCE</scope>
    <source>
        <strain evidence="1">Expedition CK06-06</strain>
    </source>
</reference>
<name>X0VKW1_9ZZZZ</name>
<dbReference type="AlphaFoldDB" id="X0VKW1"/>